<feature type="compositionally biased region" description="Polar residues" evidence="1">
    <location>
        <begin position="283"/>
        <end position="310"/>
    </location>
</feature>
<reference evidence="2" key="1">
    <citation type="submission" date="2020-03" db="EMBL/GenBank/DDBJ databases">
        <authorList>
            <person name="Chebbi M.A."/>
            <person name="Drezen J.M."/>
        </authorList>
    </citation>
    <scope>NUCLEOTIDE SEQUENCE</scope>
    <source>
        <tissue evidence="2">Whole body</tissue>
    </source>
</reference>
<dbReference type="GO" id="GO:0043625">
    <property type="term" value="C:delta DNA polymerase complex"/>
    <property type="evidence" value="ECO:0007669"/>
    <property type="project" value="InterPro"/>
</dbReference>
<dbReference type="Pfam" id="PF09507">
    <property type="entry name" value="CDC27"/>
    <property type="match status" value="1"/>
</dbReference>
<dbReference type="InterPro" id="IPR019038">
    <property type="entry name" value="POLD3"/>
</dbReference>
<organism evidence="2 3">
    <name type="scientific">Cotesia typhae</name>
    <dbReference type="NCBI Taxonomy" id="2053667"/>
    <lineage>
        <taxon>Eukaryota</taxon>
        <taxon>Metazoa</taxon>
        <taxon>Ecdysozoa</taxon>
        <taxon>Arthropoda</taxon>
        <taxon>Hexapoda</taxon>
        <taxon>Insecta</taxon>
        <taxon>Pterygota</taxon>
        <taxon>Neoptera</taxon>
        <taxon>Endopterygota</taxon>
        <taxon>Hymenoptera</taxon>
        <taxon>Apocrita</taxon>
        <taxon>Ichneumonoidea</taxon>
        <taxon>Braconidae</taxon>
        <taxon>Microgastrinae</taxon>
        <taxon>Cotesia</taxon>
    </lineage>
</organism>
<dbReference type="GO" id="GO:0006271">
    <property type="term" value="P:DNA strand elongation involved in DNA replication"/>
    <property type="evidence" value="ECO:0007669"/>
    <property type="project" value="TreeGrafter"/>
</dbReference>
<feature type="compositionally biased region" description="Acidic residues" evidence="1">
    <location>
        <begin position="345"/>
        <end position="359"/>
    </location>
</feature>
<dbReference type="PANTHER" id="PTHR17598:SF13">
    <property type="entry name" value="DNA POLYMERASE DELTA SUBUNIT 3"/>
    <property type="match status" value="1"/>
</dbReference>
<dbReference type="EMBL" id="JAAOIC020000044">
    <property type="protein sequence ID" value="KAG8038274.1"/>
    <property type="molecule type" value="Genomic_DNA"/>
</dbReference>
<evidence type="ECO:0000256" key="1">
    <source>
        <dbReference type="SAM" id="MobiDB-lite"/>
    </source>
</evidence>
<dbReference type="GO" id="GO:0006297">
    <property type="term" value="P:nucleotide-excision repair, DNA gap filling"/>
    <property type="evidence" value="ECO:0007669"/>
    <property type="project" value="TreeGrafter"/>
</dbReference>
<evidence type="ECO:0000313" key="2">
    <source>
        <dbReference type="EMBL" id="KAG8038274.1"/>
    </source>
</evidence>
<reference evidence="2" key="2">
    <citation type="submission" date="2021-04" db="EMBL/GenBank/DDBJ databases">
        <title>Genome-wide patterns of bracovirus chromosomal integration into multiple host tissues during parasitism.</title>
        <authorList>
            <person name="Chebbi M.A.C."/>
        </authorList>
    </citation>
    <scope>NUCLEOTIDE SEQUENCE</scope>
    <source>
        <tissue evidence="2">Whole body</tissue>
    </source>
</reference>
<dbReference type="Proteomes" id="UP000729913">
    <property type="component" value="Unassembled WGS sequence"/>
</dbReference>
<comment type="caution">
    <text evidence="2">The sequence shown here is derived from an EMBL/GenBank/DDBJ whole genome shotgun (WGS) entry which is preliminary data.</text>
</comment>
<gene>
    <name evidence="2" type="ORF">G9C98_006601</name>
</gene>
<dbReference type="GO" id="GO:1904161">
    <property type="term" value="P:DNA synthesis involved in UV-damage excision repair"/>
    <property type="evidence" value="ECO:0007669"/>
    <property type="project" value="TreeGrafter"/>
</dbReference>
<sequence>MELMNTYLEVLAGYIHDEDKLVTYKWLSKELEIHVNLAKQVLEEYWNKSKSSGELVATIMIIGYTKDGGMRVEVIKESDFVAAADKYDRIISQHLYSLQKSLPDLQLLAEVGQGDTKFSAITCKNAVVLSDEELFKRRWGRDNTYETPAAPVIAHKPPEPKKVIMSSFAKAADKVSDSKSNDKSNDNNNVSNNGVKDKEEKVQVKKVSPVKSKPANTKKGVPKKPVQSQKAGLSNLFGKVAAANSKKSPPEIDSDQEKEQENKSNGVEESPMEVDDSPVKENNGLSARKSNSEVSNSEASQKSNGSTKSNKVIPKQNRGSKRNRSRDSSKEDTKKRKRIFLASDSSDESATEQEPDLFDDLPPPEPTVTRKSPSPPPVKLVEGKRKVRKAVDKTFVDEDGFLVTKKTFVYESASDEETPPPAVVKEREVKKAADKAAVAQIKKQNKQTSIMSFFKKA</sequence>
<name>A0A8J5RF16_9HYME</name>
<accession>A0A8J5RF16</accession>
<dbReference type="OrthoDB" id="514823at2759"/>
<keyword evidence="3" id="KW-1185">Reference proteome</keyword>
<evidence type="ECO:0000313" key="3">
    <source>
        <dbReference type="Proteomes" id="UP000729913"/>
    </source>
</evidence>
<evidence type="ECO:0008006" key="4">
    <source>
        <dbReference type="Google" id="ProtNLM"/>
    </source>
</evidence>
<dbReference type="GO" id="GO:0003887">
    <property type="term" value="F:DNA-directed DNA polymerase activity"/>
    <property type="evidence" value="ECO:0007669"/>
    <property type="project" value="TreeGrafter"/>
</dbReference>
<dbReference type="AlphaFoldDB" id="A0A8J5RF16"/>
<feature type="compositionally biased region" description="Low complexity" evidence="1">
    <location>
        <begin position="205"/>
        <end position="214"/>
    </location>
</feature>
<protein>
    <recommendedName>
        <fullName evidence="4">DNA polymerase delta subunit 3</fullName>
    </recommendedName>
</protein>
<proteinExistence type="predicted"/>
<feature type="compositionally biased region" description="Basic and acidic residues" evidence="1">
    <location>
        <begin position="174"/>
        <end position="185"/>
    </location>
</feature>
<feature type="compositionally biased region" description="Basic and acidic residues" evidence="1">
    <location>
        <begin position="325"/>
        <end position="334"/>
    </location>
</feature>
<dbReference type="PANTHER" id="PTHR17598">
    <property type="entry name" value="DNA POLYMERASE DELTA SUBUNIT 3"/>
    <property type="match status" value="1"/>
</dbReference>
<feature type="region of interest" description="Disordered" evidence="1">
    <location>
        <begin position="174"/>
        <end position="383"/>
    </location>
</feature>